<sequence>MVHYGTTDDASRAKTLDAINALVHRQTGLEVREAYSSKMVIAALKKRNIPKQTITEALLALRRDGYRKVVVQPTHLLDGIMTNMMHDSIAPLRHEFDTIAIGSPLFSSVETCRQMVEMLTRSVRVESDTEVFYVGHGTQSMANAVYSMLDYMFKEQGNAHQHVVTIEGYPGFDSLRKILQKSDCKHVVLIPLLYIAGNHKSEDLDGEWKEVLERTGYRVEVVQHGLGEWPEVQQFLVGRILHLLK</sequence>
<dbReference type="GO" id="GO:0046872">
    <property type="term" value="F:metal ion binding"/>
    <property type="evidence" value="ECO:0007669"/>
    <property type="project" value="UniProtKB-KW"/>
</dbReference>
<dbReference type="EMBL" id="AP035785">
    <property type="protein sequence ID" value="BFO72375.1"/>
    <property type="molecule type" value="Genomic_DNA"/>
</dbReference>
<feature type="active site" description="Proton acceptor" evidence="1">
    <location>
        <position position="136"/>
    </location>
</feature>
<gene>
    <name evidence="3" type="ORF">GTC17253_23410</name>
</gene>
<name>A0AB33J253_9BACT</name>
<feature type="binding site" evidence="2">
    <location>
        <position position="136"/>
    </location>
    <ligand>
        <name>Co(2+)</name>
        <dbReference type="ChEBI" id="CHEBI:48828"/>
    </ligand>
</feature>
<keyword evidence="2" id="KW-0479">Metal-binding</keyword>
<feature type="binding site" evidence="2">
    <location>
        <position position="167"/>
    </location>
    <ligand>
        <name>Co(2+)</name>
        <dbReference type="ChEBI" id="CHEBI:48828"/>
    </ligand>
</feature>
<proteinExistence type="predicted"/>
<dbReference type="Gene3D" id="3.40.50.1400">
    <property type="match status" value="2"/>
</dbReference>
<dbReference type="PIRSF" id="PIRSF033579">
    <property type="entry name" value="Anaer_Co_chel"/>
    <property type="match status" value="1"/>
</dbReference>
<dbReference type="GO" id="GO:0019251">
    <property type="term" value="P:anaerobic cobalamin biosynthetic process"/>
    <property type="evidence" value="ECO:0007669"/>
    <property type="project" value="InterPro"/>
</dbReference>
<dbReference type="SUPFAM" id="SSF53800">
    <property type="entry name" value="Chelatase"/>
    <property type="match status" value="1"/>
</dbReference>
<evidence type="ECO:0000256" key="1">
    <source>
        <dbReference type="PIRSR" id="PIRSR033579-1"/>
    </source>
</evidence>
<evidence type="ECO:0000313" key="3">
    <source>
        <dbReference type="EMBL" id="BFO72375.1"/>
    </source>
</evidence>
<dbReference type="InterPro" id="IPR010388">
    <property type="entry name" value="Anaerobic_Co-chelatase"/>
</dbReference>
<dbReference type="Pfam" id="PF06180">
    <property type="entry name" value="CbiK"/>
    <property type="match status" value="1"/>
</dbReference>
<feature type="binding site" evidence="2">
    <location>
        <position position="199"/>
    </location>
    <ligand>
        <name>Co(2+)</name>
        <dbReference type="ChEBI" id="CHEBI:48828"/>
    </ligand>
</feature>
<accession>A0AB33J253</accession>
<evidence type="ECO:0000256" key="2">
    <source>
        <dbReference type="PIRSR" id="PIRSR033579-3"/>
    </source>
</evidence>
<organism evidence="3">
    <name type="scientific">Prevotella sp. GTC17253</name>
    <dbReference type="NCBI Taxonomy" id="3236793"/>
    <lineage>
        <taxon>Bacteria</taxon>
        <taxon>Pseudomonadati</taxon>
        <taxon>Bacteroidota</taxon>
        <taxon>Bacteroidia</taxon>
        <taxon>Bacteroidales</taxon>
        <taxon>Prevotellaceae</taxon>
        <taxon>Prevotella</taxon>
    </lineage>
</organism>
<reference evidence="3" key="1">
    <citation type="submission" date="2024-07" db="EMBL/GenBank/DDBJ databases">
        <title>Complete genome sequence of Prevotella sp. YM-2024 GTC17253.</title>
        <authorList>
            <person name="Hayashi M."/>
            <person name="Muto Y."/>
            <person name="Tanaka K."/>
            <person name="Niwa H."/>
        </authorList>
    </citation>
    <scope>NUCLEOTIDE SEQUENCE</scope>
    <source>
        <strain evidence="3">GTC17253</strain>
    </source>
</reference>
<dbReference type="AlphaFoldDB" id="A0AB33J253"/>
<dbReference type="GO" id="GO:0016852">
    <property type="term" value="F:sirohydrochlorin cobaltochelatase activity"/>
    <property type="evidence" value="ECO:0007669"/>
    <property type="project" value="InterPro"/>
</dbReference>
<keyword evidence="2" id="KW-0170">Cobalt</keyword>
<protein>
    <submittedName>
        <fullName evidence="3">Sirohydrochlorin cobaltochelatase</fullName>
    </submittedName>
</protein>